<reference evidence="1 2" key="1">
    <citation type="submission" date="2017-09" db="EMBL/GenBank/DDBJ databases">
        <title>Depth-based differentiation of microbial function through sediment-hosted aquifers and enrichment of novel symbionts in the deep terrestrial subsurface.</title>
        <authorList>
            <person name="Probst A.J."/>
            <person name="Ladd B."/>
            <person name="Jarett J.K."/>
            <person name="Geller-Mcgrath D.E."/>
            <person name="Sieber C.M."/>
            <person name="Emerson J.B."/>
            <person name="Anantharaman K."/>
            <person name="Thomas B.C."/>
            <person name="Malmstrom R."/>
            <person name="Stieglmeier M."/>
            <person name="Klingl A."/>
            <person name="Woyke T."/>
            <person name="Ryan C.M."/>
            <person name="Banfield J.F."/>
        </authorList>
    </citation>
    <scope>NUCLEOTIDE SEQUENCE [LARGE SCALE GENOMIC DNA]</scope>
    <source>
        <strain evidence="1">CG08_land_8_20_14_0_20_45_16</strain>
    </source>
</reference>
<gene>
    <name evidence="1" type="ORF">COT42_01390</name>
</gene>
<dbReference type="SUPFAM" id="SSF55781">
    <property type="entry name" value="GAF domain-like"/>
    <property type="match status" value="1"/>
</dbReference>
<organism evidence="1 2">
    <name type="scientific">Candidatus Saganbacteria bacterium CG08_land_8_20_14_0_20_45_16</name>
    <dbReference type="NCBI Taxonomy" id="2014293"/>
    <lineage>
        <taxon>Bacteria</taxon>
        <taxon>Bacillati</taxon>
        <taxon>Saganbacteria</taxon>
    </lineage>
</organism>
<dbReference type="AlphaFoldDB" id="A0A2H0Y187"/>
<sequence length="880" mass="98942">MHGFYYNRNLVKFFGRKAEDKAGEGGCMTFANKSFVGQVRSWLEINRDKRIVALLHGPSYSLCQLKAIELLRDLMAIAYLPMVLVGPSFSLPCASRPLALLPQQLKVRLEQRELEFHLSGRWSHSGPIIQFFCPALGGQSQNFTTQEKHHLFTMIASGICSLEVLKHLQIPVSHFCLYGEETVFAALAFLQSLHEKTYLIRSKTHISAKELTQVQQMFSLLLASRTERCFPQTDFTAFLGRDNFLTRAAITLGGELFSDEISLSLLADRLTVRDNGGTTEAELSESLSHDLRIAWPLAEVFDRFCPDWREDPEMIMGLQWNRNDPKLLQALQAARQASKDRLLRELHFSADGFLIGIPHDFAGRETLEQAGLTLVVAQPGREDLVAAGVDLWLAETNLYREPLDKLARIAVANGTPVVGSEVGVLGLLRKVAELRANPALALHETFEALIAFDRHPETEALLHRRYDGPWLSGVGREEKRPLQIKVPWIKLVEYFNSALDGAGSIAETEMTLAEQVIKSLGVSRVTRYDVSNNFLLGAQGNWSLDADGTVFYQSDLEEISHLVGWHDLAELSGEVLGYLLLQRWTQVVADTETDPRCRCNRREPFIAVPEVVDGAVIGVIKFDFPQELLITDRDLRAFLEKIVGNAARAKARIFAKELAESFARYETAEDVMRWAVALMSSGGFPNMPHWSEISNRVAGFLFTRGGGVFPVAVGEIDNEVFYQKFPAIGVELHQKNIFESLSENLPEGSPLEVELLEKVRTKRELGGLFPPFAVTVHEGSLIYDVPEELRQRWPQARVAKAMANFQRVFKVDGRVVESSQYIPMLWRGRVVGFFYRDNPFWRDPLPNGSQNELPLYSGKSEAIVVAAAERLFEMRLPARS</sequence>
<protein>
    <recommendedName>
        <fullName evidence="3">GAF domain-containing protein</fullName>
    </recommendedName>
</protein>
<evidence type="ECO:0000313" key="2">
    <source>
        <dbReference type="Proteomes" id="UP000231343"/>
    </source>
</evidence>
<proteinExistence type="predicted"/>
<accession>A0A2H0Y187</accession>
<name>A0A2H0Y187_UNCSA</name>
<comment type="caution">
    <text evidence="1">The sequence shown here is derived from an EMBL/GenBank/DDBJ whole genome shotgun (WGS) entry which is preliminary data.</text>
</comment>
<dbReference type="Proteomes" id="UP000231343">
    <property type="component" value="Unassembled WGS sequence"/>
</dbReference>
<dbReference type="EMBL" id="PEYM01000025">
    <property type="protein sequence ID" value="PIS31321.1"/>
    <property type="molecule type" value="Genomic_DNA"/>
</dbReference>
<evidence type="ECO:0008006" key="3">
    <source>
        <dbReference type="Google" id="ProtNLM"/>
    </source>
</evidence>
<dbReference type="Gene3D" id="3.30.450.40">
    <property type="match status" value="1"/>
</dbReference>
<dbReference type="InterPro" id="IPR029016">
    <property type="entry name" value="GAF-like_dom_sf"/>
</dbReference>
<evidence type="ECO:0000313" key="1">
    <source>
        <dbReference type="EMBL" id="PIS31321.1"/>
    </source>
</evidence>